<dbReference type="AlphaFoldDB" id="A0AA87WCB5"/>
<gene>
    <name evidence="2" type="ORF">GCM10010987_79700</name>
</gene>
<organism evidence="2 3">
    <name type="scientific">Bradyrhizobium guangdongense</name>
    <dbReference type="NCBI Taxonomy" id="1325090"/>
    <lineage>
        <taxon>Bacteria</taxon>
        <taxon>Pseudomonadati</taxon>
        <taxon>Pseudomonadota</taxon>
        <taxon>Alphaproteobacteria</taxon>
        <taxon>Hyphomicrobiales</taxon>
        <taxon>Nitrobacteraceae</taxon>
        <taxon>Bradyrhizobium</taxon>
    </lineage>
</organism>
<comment type="caution">
    <text evidence="2">The sequence shown here is derived from an EMBL/GenBank/DDBJ whole genome shotgun (WGS) entry which is preliminary data.</text>
</comment>
<reference evidence="2" key="2">
    <citation type="submission" date="2022-12" db="EMBL/GenBank/DDBJ databases">
        <authorList>
            <person name="Sun Q."/>
            <person name="Zhou Y."/>
        </authorList>
    </citation>
    <scope>NUCLEOTIDE SEQUENCE</scope>
    <source>
        <strain evidence="2">CGMCC 1.15034</strain>
    </source>
</reference>
<evidence type="ECO:0000256" key="1">
    <source>
        <dbReference type="SAM" id="MobiDB-lite"/>
    </source>
</evidence>
<dbReference type="Proteomes" id="UP000625079">
    <property type="component" value="Unassembled WGS sequence"/>
</dbReference>
<sequence length="98" mass="9639">MLATAAPAPPSAKVAVLTYESTHCSEDLLGIDDVAQRARIGIGGKGAHSGDHSDDIRGPLSPRIEVYAGGGSAAAGGDDSDTKGTNDIASAEAGSTSC</sequence>
<name>A0AA87WCB5_9BRAD</name>
<reference evidence="2" key="1">
    <citation type="journal article" date="2014" name="Int. J. Syst. Evol. Microbiol.">
        <title>Complete genome sequence of Corynebacterium casei LMG S-19264T (=DSM 44701T), isolated from a smear-ripened cheese.</title>
        <authorList>
            <consortium name="US DOE Joint Genome Institute (JGI-PGF)"/>
            <person name="Walter F."/>
            <person name="Albersmeier A."/>
            <person name="Kalinowski J."/>
            <person name="Ruckert C."/>
        </authorList>
    </citation>
    <scope>NUCLEOTIDE SEQUENCE</scope>
    <source>
        <strain evidence="2">CGMCC 1.15034</strain>
    </source>
</reference>
<evidence type="ECO:0000313" key="2">
    <source>
        <dbReference type="EMBL" id="GGI34503.1"/>
    </source>
</evidence>
<proteinExistence type="predicted"/>
<evidence type="ECO:0000313" key="3">
    <source>
        <dbReference type="Proteomes" id="UP000625079"/>
    </source>
</evidence>
<dbReference type="EMBL" id="BMHC01000046">
    <property type="protein sequence ID" value="GGI34503.1"/>
    <property type="molecule type" value="Genomic_DNA"/>
</dbReference>
<protein>
    <submittedName>
        <fullName evidence="2">Uncharacterized protein</fullName>
    </submittedName>
</protein>
<feature type="region of interest" description="Disordered" evidence="1">
    <location>
        <begin position="67"/>
        <end position="98"/>
    </location>
</feature>
<feature type="compositionally biased region" description="Polar residues" evidence="1">
    <location>
        <begin position="83"/>
        <end position="98"/>
    </location>
</feature>
<accession>A0AA87WCB5</accession>